<dbReference type="InterPro" id="IPR027268">
    <property type="entry name" value="Peptidase_M4/M1_CTD_sf"/>
</dbReference>
<evidence type="ECO:0000256" key="3">
    <source>
        <dbReference type="ARBA" id="ARBA00010136"/>
    </source>
</evidence>
<sequence length="470" mass="51998">MRLFGMCCAALGAALVSVSSPVAMGAPGGDPLVGAPGLGDPYYPMDGNGGYDVGHYEVNIDYDPPAHRIIGKTRIEATATQALKSFNLDFTGPDIANVAVNGVGAEFNRNGDHELTITPARVLLPGVPFIVSVEYSGAVTESRSGKGWTFLPSGGAVVAGQPHSARSWYPLNDTLLDKATFTLEATVPAEWDLVSIGHPTRNTVTGDRRAVRWETKEQVLGYLTMLAVDHFEYLEQRRSNGMPLLSAFSPGATDKREYEQRLPEVLDFLEKLYGPYPFETAGGVFHDADINTSLETQTRPVYASWADLNTVVHEITHQWWGDSVTMRHWSDICLNECFAEYTADYLWPERVEGVDVDQNYREAIRERLGDDKFWRIPLNDPGVQNIFTSAYSRGPLFLHALRKQLGDDVFFAAVREFATTKVHTATSIAEFRSFIQSKSRTDIRDFLDAWLNGTTPPAEKYLFPGSLSKG</sequence>
<keyword evidence="14" id="KW-0732">Signal</keyword>
<reference evidence="17 18" key="1">
    <citation type="submission" date="2021-03" db="EMBL/GenBank/DDBJ databases">
        <title>Sequencing the genomes of 1000 actinobacteria strains.</title>
        <authorList>
            <person name="Klenk H.-P."/>
        </authorList>
    </citation>
    <scope>NUCLEOTIDE SEQUENCE [LARGE SCALE GENOMIC DNA]</scope>
    <source>
        <strain evidence="17 18">DSM 45516</strain>
    </source>
</reference>
<evidence type="ECO:0000259" key="16">
    <source>
        <dbReference type="Pfam" id="PF17900"/>
    </source>
</evidence>
<evidence type="ECO:0000256" key="11">
    <source>
        <dbReference type="ARBA" id="ARBA00023049"/>
    </source>
</evidence>
<evidence type="ECO:0000256" key="4">
    <source>
        <dbReference type="ARBA" id="ARBA00012564"/>
    </source>
</evidence>
<dbReference type="RefSeq" id="WP_209897465.1">
    <property type="nucleotide sequence ID" value="NZ_JAGGMR010000001.1"/>
</dbReference>
<dbReference type="Pfam" id="PF01433">
    <property type="entry name" value="Peptidase_M1"/>
    <property type="match status" value="1"/>
</dbReference>
<feature type="chain" id="PRO_5045323907" description="Aminopeptidase N" evidence="14">
    <location>
        <begin position="26"/>
        <end position="470"/>
    </location>
</feature>
<gene>
    <name evidence="17" type="ORF">BJ987_007227</name>
</gene>
<evidence type="ECO:0000313" key="18">
    <source>
        <dbReference type="Proteomes" id="UP001519325"/>
    </source>
</evidence>
<dbReference type="Gene3D" id="2.60.40.1730">
    <property type="entry name" value="tricorn interacting facor f3 domain"/>
    <property type="match status" value="1"/>
</dbReference>
<dbReference type="GO" id="GO:0004177">
    <property type="term" value="F:aminopeptidase activity"/>
    <property type="evidence" value="ECO:0007669"/>
    <property type="project" value="UniProtKB-KW"/>
</dbReference>
<keyword evidence="6 17" id="KW-0031">Aminopeptidase</keyword>
<evidence type="ECO:0000256" key="5">
    <source>
        <dbReference type="ARBA" id="ARBA00015611"/>
    </source>
</evidence>
<dbReference type="PANTHER" id="PTHR11533">
    <property type="entry name" value="PROTEASE M1 ZINC METALLOPROTEASE"/>
    <property type="match status" value="1"/>
</dbReference>
<dbReference type="InterPro" id="IPR042097">
    <property type="entry name" value="Aminopeptidase_N-like_N_sf"/>
</dbReference>
<dbReference type="InterPro" id="IPR014782">
    <property type="entry name" value="Peptidase_M1_dom"/>
</dbReference>
<evidence type="ECO:0000256" key="6">
    <source>
        <dbReference type="ARBA" id="ARBA00022438"/>
    </source>
</evidence>
<comment type="similarity">
    <text evidence="3">Belongs to the peptidase M1 family.</text>
</comment>
<feature type="domain" description="Peptidase M1 membrane alanine aminopeptidase" evidence="15">
    <location>
        <begin position="309"/>
        <end position="450"/>
    </location>
</feature>
<dbReference type="PRINTS" id="PR00756">
    <property type="entry name" value="ALADIPTASE"/>
</dbReference>
<accession>A0ABS4QRI9</accession>
<dbReference type="EC" id="3.4.11.2" evidence="4"/>
<dbReference type="SUPFAM" id="SSF63737">
    <property type="entry name" value="Leukotriene A4 hydrolase N-terminal domain"/>
    <property type="match status" value="1"/>
</dbReference>
<dbReference type="CDD" id="cd09603">
    <property type="entry name" value="M1_APN_like"/>
    <property type="match status" value="1"/>
</dbReference>
<organism evidence="17 18">
    <name type="scientific">Nocardia goodfellowii</name>
    <dbReference type="NCBI Taxonomy" id="882446"/>
    <lineage>
        <taxon>Bacteria</taxon>
        <taxon>Bacillati</taxon>
        <taxon>Actinomycetota</taxon>
        <taxon>Actinomycetes</taxon>
        <taxon>Mycobacteriales</taxon>
        <taxon>Nocardiaceae</taxon>
        <taxon>Nocardia</taxon>
    </lineage>
</organism>
<evidence type="ECO:0000256" key="1">
    <source>
        <dbReference type="ARBA" id="ARBA00000098"/>
    </source>
</evidence>
<evidence type="ECO:0000259" key="15">
    <source>
        <dbReference type="Pfam" id="PF01433"/>
    </source>
</evidence>
<feature type="signal peptide" evidence="14">
    <location>
        <begin position="1"/>
        <end position="25"/>
    </location>
</feature>
<protein>
    <recommendedName>
        <fullName evidence="5">Aminopeptidase N</fullName>
        <ecNumber evidence="4">3.4.11.2</ecNumber>
    </recommendedName>
    <alternativeName>
        <fullName evidence="12">Alanine aminopeptidase</fullName>
    </alternativeName>
    <alternativeName>
        <fullName evidence="13">Lysyl aminopeptidase</fullName>
    </alternativeName>
</protein>
<comment type="caution">
    <text evidence="17">The sequence shown here is derived from an EMBL/GenBank/DDBJ whole genome shotgun (WGS) entry which is preliminary data.</text>
</comment>
<dbReference type="PANTHER" id="PTHR11533:SF174">
    <property type="entry name" value="PUROMYCIN-SENSITIVE AMINOPEPTIDASE-RELATED"/>
    <property type="match status" value="1"/>
</dbReference>
<keyword evidence="7" id="KW-0645">Protease</keyword>
<keyword evidence="10" id="KW-0862">Zinc</keyword>
<dbReference type="InterPro" id="IPR050344">
    <property type="entry name" value="Peptidase_M1_aminopeptidases"/>
</dbReference>
<dbReference type="EMBL" id="JAGGMR010000001">
    <property type="protein sequence ID" value="MBP2194326.1"/>
    <property type="molecule type" value="Genomic_DNA"/>
</dbReference>
<dbReference type="InterPro" id="IPR045357">
    <property type="entry name" value="Aminopeptidase_N-like_N"/>
</dbReference>
<evidence type="ECO:0000313" key="17">
    <source>
        <dbReference type="EMBL" id="MBP2194326.1"/>
    </source>
</evidence>
<dbReference type="SUPFAM" id="SSF55486">
    <property type="entry name" value="Metalloproteases ('zincins'), catalytic domain"/>
    <property type="match status" value="1"/>
</dbReference>
<name>A0ABS4QRI9_9NOCA</name>
<comment type="catalytic activity">
    <reaction evidence="1">
        <text>Release of an N-terminal amino acid, Xaa-|-Yaa- from a peptide, amide or arylamide. Xaa is preferably Ala, but may be most amino acids including Pro (slow action). When a terminal hydrophobic residue is followed by a prolyl residue, the two may be released as an intact Xaa-Pro dipeptide.</text>
        <dbReference type="EC" id="3.4.11.2"/>
    </reaction>
</comment>
<keyword evidence="8" id="KW-0479">Metal-binding</keyword>
<dbReference type="Gene3D" id="1.10.390.10">
    <property type="entry name" value="Neutral Protease Domain 2"/>
    <property type="match status" value="1"/>
</dbReference>
<evidence type="ECO:0000256" key="7">
    <source>
        <dbReference type="ARBA" id="ARBA00022670"/>
    </source>
</evidence>
<comment type="cofactor">
    <cofactor evidence="2">
        <name>Zn(2+)</name>
        <dbReference type="ChEBI" id="CHEBI:29105"/>
    </cofactor>
</comment>
<evidence type="ECO:0000256" key="9">
    <source>
        <dbReference type="ARBA" id="ARBA00022801"/>
    </source>
</evidence>
<evidence type="ECO:0000256" key="13">
    <source>
        <dbReference type="ARBA" id="ARBA00031533"/>
    </source>
</evidence>
<feature type="domain" description="Aminopeptidase N-like N-terminal" evidence="16">
    <location>
        <begin position="55"/>
        <end position="223"/>
    </location>
</feature>
<dbReference type="InterPro" id="IPR001930">
    <property type="entry name" value="Peptidase_M1"/>
</dbReference>
<evidence type="ECO:0000256" key="14">
    <source>
        <dbReference type="SAM" id="SignalP"/>
    </source>
</evidence>
<dbReference type="Proteomes" id="UP001519325">
    <property type="component" value="Unassembled WGS sequence"/>
</dbReference>
<evidence type="ECO:0000256" key="12">
    <source>
        <dbReference type="ARBA" id="ARBA00029811"/>
    </source>
</evidence>
<evidence type="ECO:0000256" key="10">
    <source>
        <dbReference type="ARBA" id="ARBA00022833"/>
    </source>
</evidence>
<keyword evidence="11" id="KW-0482">Metalloprotease</keyword>
<evidence type="ECO:0000256" key="2">
    <source>
        <dbReference type="ARBA" id="ARBA00001947"/>
    </source>
</evidence>
<keyword evidence="9" id="KW-0378">Hydrolase</keyword>
<proteinExistence type="inferred from homology"/>
<keyword evidence="18" id="KW-1185">Reference proteome</keyword>
<evidence type="ECO:0000256" key="8">
    <source>
        <dbReference type="ARBA" id="ARBA00022723"/>
    </source>
</evidence>
<dbReference type="Pfam" id="PF17900">
    <property type="entry name" value="Peptidase_M1_N"/>
    <property type="match status" value="1"/>
</dbReference>